<evidence type="ECO:0000256" key="1">
    <source>
        <dbReference type="ARBA" id="ARBA00004141"/>
    </source>
</evidence>
<dbReference type="GO" id="GO:0016020">
    <property type="term" value="C:membrane"/>
    <property type="evidence" value="ECO:0007669"/>
    <property type="project" value="UniProtKB-SubCell"/>
</dbReference>
<proteinExistence type="predicted"/>
<dbReference type="EMBL" id="CACRXK020000299">
    <property type="protein sequence ID" value="CAB3980528.1"/>
    <property type="molecule type" value="Genomic_DNA"/>
</dbReference>
<evidence type="ECO:0000256" key="2">
    <source>
        <dbReference type="ARBA" id="ARBA00022692"/>
    </source>
</evidence>
<protein>
    <submittedName>
        <fullName evidence="5">Solute carrier family 35 member E1 homolog</fullName>
    </submittedName>
</protein>
<organism evidence="5 6">
    <name type="scientific">Paramuricea clavata</name>
    <name type="common">Red gorgonian</name>
    <name type="synonym">Violescent sea-whip</name>
    <dbReference type="NCBI Taxonomy" id="317549"/>
    <lineage>
        <taxon>Eukaryota</taxon>
        <taxon>Metazoa</taxon>
        <taxon>Cnidaria</taxon>
        <taxon>Anthozoa</taxon>
        <taxon>Octocorallia</taxon>
        <taxon>Malacalcyonacea</taxon>
        <taxon>Plexauridae</taxon>
        <taxon>Paramuricea</taxon>
    </lineage>
</organism>
<keyword evidence="2" id="KW-0812">Transmembrane</keyword>
<evidence type="ECO:0000313" key="6">
    <source>
        <dbReference type="Proteomes" id="UP001152795"/>
    </source>
</evidence>
<evidence type="ECO:0000313" key="5">
    <source>
        <dbReference type="EMBL" id="CAB3980528.1"/>
    </source>
</evidence>
<dbReference type="InterPro" id="IPR004853">
    <property type="entry name" value="Sugar_P_trans_dom"/>
</dbReference>
<dbReference type="PANTHER" id="PTHR11132">
    <property type="entry name" value="SOLUTE CARRIER FAMILY 35"/>
    <property type="match status" value="1"/>
</dbReference>
<dbReference type="Pfam" id="PF03151">
    <property type="entry name" value="TPT"/>
    <property type="match status" value="1"/>
</dbReference>
<dbReference type="Proteomes" id="UP001152795">
    <property type="component" value="Unassembled WGS sequence"/>
</dbReference>
<accession>A0A6S7FM39</accession>
<name>A0A6S7FM39_PARCT</name>
<dbReference type="InterPro" id="IPR050186">
    <property type="entry name" value="TPT_transporter"/>
</dbReference>
<comment type="caution">
    <text evidence="5">The sequence shown here is derived from an EMBL/GenBank/DDBJ whole genome shotgun (WGS) entry which is preliminary data.</text>
</comment>
<reference evidence="5" key="1">
    <citation type="submission" date="2020-04" db="EMBL/GenBank/DDBJ databases">
        <authorList>
            <person name="Alioto T."/>
            <person name="Alioto T."/>
            <person name="Gomez Garrido J."/>
        </authorList>
    </citation>
    <scope>NUCLEOTIDE SEQUENCE</scope>
    <source>
        <strain evidence="5">A484AB</strain>
    </source>
</reference>
<keyword evidence="6" id="KW-1185">Reference proteome</keyword>
<dbReference type="AlphaFoldDB" id="A0A6S7FM39"/>
<keyword evidence="3" id="KW-1133">Transmembrane helix</keyword>
<sequence length="225" mass="25347">MMPIFTVILSRLIVGEKHTWKVYFSLIPIICGVTIATMTEISFHIVGLISALMSTICFALQNIYSKKVLESLEMNHLRLLLEISKVSVISLIPFWIYYDYVDVMKMTNLNDEKNTDAFWVVGSLLVSGILNFAQSMVSFTVLSLVSPLSYSVCTAAKRILVITVSLLVLKNPVTIVNIYGMMVAILGVLFYNKAKLDARRSKQLPLPVTTNKRSKLYLNGNIHEY</sequence>
<evidence type="ECO:0000256" key="4">
    <source>
        <dbReference type="ARBA" id="ARBA00023136"/>
    </source>
</evidence>
<evidence type="ECO:0000256" key="3">
    <source>
        <dbReference type="ARBA" id="ARBA00022989"/>
    </source>
</evidence>
<gene>
    <name evidence="5" type="ORF">PACLA_8A000754</name>
</gene>
<comment type="subcellular location">
    <subcellularLocation>
        <location evidence="1">Membrane</location>
        <topology evidence="1">Multi-pass membrane protein</topology>
    </subcellularLocation>
</comment>
<dbReference type="OrthoDB" id="6418713at2759"/>
<keyword evidence="4" id="KW-0472">Membrane</keyword>